<dbReference type="Pfam" id="PF02541">
    <property type="entry name" value="Ppx-GppA"/>
    <property type="match status" value="1"/>
</dbReference>
<keyword evidence="4" id="KW-1185">Reference proteome</keyword>
<dbReference type="KEGG" id="caul:KCG34_00685"/>
<dbReference type="Gene3D" id="3.30.420.150">
    <property type="entry name" value="Exopolyphosphatase. Domain 2"/>
    <property type="match status" value="1"/>
</dbReference>
<dbReference type="GO" id="GO:0016462">
    <property type="term" value="F:pyrophosphatase activity"/>
    <property type="evidence" value="ECO:0007669"/>
    <property type="project" value="TreeGrafter"/>
</dbReference>
<dbReference type="PANTHER" id="PTHR30005:SF0">
    <property type="entry name" value="RETROGRADE REGULATION PROTEIN 2"/>
    <property type="match status" value="1"/>
</dbReference>
<dbReference type="AlphaFoldDB" id="A0A975G0B9"/>
<dbReference type="InterPro" id="IPR048951">
    <property type="entry name" value="Ppx_C"/>
</dbReference>
<evidence type="ECO:0000313" key="3">
    <source>
        <dbReference type="EMBL" id="QUD88446.1"/>
    </source>
</evidence>
<sequence>MSTHEDRVEHDAAVIDIGSNSIRLVIYRLDGRAIWTVFNEKVLAGLGREVIHSGALARDGVEAALGALRRFKAVLEAAQPETISVVATAAVREASDGPAFVAKVRELTGLSVRVLTGEEEARFAALGVLAGAPDAEGLVGDLGGSSLELTPIAAGVPARGMTLPLGPFALRGPDGFDAGRTRAKVARILERSAAKGPCPVLYAVGGGWRNLALLQMQIAGYPLQIVHQYEMTGAEALEAARFIAQQSRSSLERIEGMSKRRLDTIPYAAVVLEGLIERLKIETIAVSAYGVREGLLFEAMNPALRSHDPLIAGALALGARAGLGEDLGPALEAWLKPLFQGLPPLFGDRDPVLIAAACRMADLGARLHPDHRADLVFEQVLRAPIAGLSHPERAFLAVALFSRHTAATGTPERNAIARILTPERAMRARALGAAMRLGCDLSGRSAKLLSHSQLSAEGDIILLTADAGWADMLLGEQTAKRASTLADALDLGLRLGR</sequence>
<dbReference type="Gene3D" id="3.30.420.40">
    <property type="match status" value="1"/>
</dbReference>
<dbReference type="SUPFAM" id="SSF53067">
    <property type="entry name" value="Actin-like ATPase domain"/>
    <property type="match status" value="2"/>
</dbReference>
<dbReference type="Proteomes" id="UP000676409">
    <property type="component" value="Chromosome"/>
</dbReference>
<dbReference type="RefSeq" id="WP_211938496.1">
    <property type="nucleotide sequence ID" value="NZ_CP073078.1"/>
</dbReference>
<dbReference type="CDD" id="cd24052">
    <property type="entry name" value="ASKHA_NBD_HpPPX-GppA-like"/>
    <property type="match status" value="1"/>
</dbReference>
<dbReference type="InterPro" id="IPR043129">
    <property type="entry name" value="ATPase_NBD"/>
</dbReference>
<accession>A0A975G0B9</accession>
<dbReference type="Pfam" id="PF21697">
    <property type="entry name" value="Ppx_C"/>
    <property type="match status" value="1"/>
</dbReference>
<dbReference type="PANTHER" id="PTHR30005">
    <property type="entry name" value="EXOPOLYPHOSPHATASE"/>
    <property type="match status" value="1"/>
</dbReference>
<name>A0A975G0B9_9CAUL</name>
<evidence type="ECO:0000313" key="4">
    <source>
        <dbReference type="Proteomes" id="UP000676409"/>
    </source>
</evidence>
<dbReference type="SUPFAM" id="SSF109604">
    <property type="entry name" value="HD-domain/PDEase-like"/>
    <property type="match status" value="1"/>
</dbReference>
<reference evidence="3" key="1">
    <citation type="submission" date="2021-04" db="EMBL/GenBank/DDBJ databases">
        <title>The complete genome sequence of Caulobacter sp. S6.</title>
        <authorList>
            <person name="Tang Y."/>
            <person name="Ouyang W."/>
            <person name="Liu Q."/>
            <person name="Huang B."/>
            <person name="Guo Z."/>
            <person name="Lei P."/>
        </authorList>
    </citation>
    <scope>NUCLEOTIDE SEQUENCE</scope>
    <source>
        <strain evidence="3">S6</strain>
    </source>
</reference>
<protein>
    <submittedName>
        <fullName evidence="3">Ppx/GppA family phosphatase</fullName>
    </submittedName>
</protein>
<dbReference type="InterPro" id="IPR003695">
    <property type="entry name" value="Ppx_GppA_N"/>
</dbReference>
<evidence type="ECO:0000259" key="1">
    <source>
        <dbReference type="Pfam" id="PF02541"/>
    </source>
</evidence>
<gene>
    <name evidence="3" type="ORF">KCG34_00685</name>
</gene>
<feature type="domain" description="Ppx/GppA phosphatase N-terminal" evidence="1">
    <location>
        <begin position="25"/>
        <end position="300"/>
    </location>
</feature>
<organism evidence="3 4">
    <name type="scientific">Phenylobacterium montanum</name>
    <dbReference type="NCBI Taxonomy" id="2823693"/>
    <lineage>
        <taxon>Bacteria</taxon>
        <taxon>Pseudomonadati</taxon>
        <taxon>Pseudomonadota</taxon>
        <taxon>Alphaproteobacteria</taxon>
        <taxon>Caulobacterales</taxon>
        <taxon>Caulobacteraceae</taxon>
        <taxon>Phenylobacterium</taxon>
    </lineage>
</organism>
<dbReference type="EMBL" id="CP073078">
    <property type="protein sequence ID" value="QUD88446.1"/>
    <property type="molecule type" value="Genomic_DNA"/>
</dbReference>
<evidence type="ECO:0000259" key="2">
    <source>
        <dbReference type="Pfam" id="PF21697"/>
    </source>
</evidence>
<dbReference type="Gene3D" id="1.10.3210.10">
    <property type="entry name" value="Hypothetical protein af1432"/>
    <property type="match status" value="1"/>
</dbReference>
<dbReference type="InterPro" id="IPR050273">
    <property type="entry name" value="GppA/Ppx_hydrolase"/>
</dbReference>
<feature type="domain" description="Exopolyphosphatase C-terminal" evidence="2">
    <location>
        <begin position="355"/>
        <end position="486"/>
    </location>
</feature>
<proteinExistence type="predicted"/>